<dbReference type="Gene3D" id="3.40.640.10">
    <property type="entry name" value="Type I PLP-dependent aspartate aminotransferase-like (Major domain)"/>
    <property type="match status" value="1"/>
</dbReference>
<name>A0A5N6KD40_MONLA</name>
<evidence type="ECO:0000256" key="12">
    <source>
        <dbReference type="SAM" id="MobiDB-lite"/>
    </source>
</evidence>
<dbReference type="NCBIfam" id="TIGR01141">
    <property type="entry name" value="hisC"/>
    <property type="match status" value="1"/>
</dbReference>
<dbReference type="EMBL" id="VIGI01000004">
    <property type="protein sequence ID" value="KAB8301328.1"/>
    <property type="molecule type" value="Genomic_DNA"/>
</dbReference>
<comment type="similarity">
    <text evidence="3">Belongs to the class-II pyridoxal-phosphate-dependent aminotransferase family.</text>
</comment>
<evidence type="ECO:0000259" key="13">
    <source>
        <dbReference type="Pfam" id="PF00155"/>
    </source>
</evidence>
<comment type="pathway">
    <text evidence="2">Amino-acid biosynthesis; L-histidine biosynthesis; L-histidine from 5-phospho-alpha-D-ribose 1-diphosphate: step 7/9.</text>
</comment>
<dbReference type="PANTHER" id="PTHR42885">
    <property type="entry name" value="HISTIDINOL-PHOSPHATE AMINOTRANSFERASE-RELATED"/>
    <property type="match status" value="1"/>
</dbReference>
<evidence type="ECO:0000256" key="2">
    <source>
        <dbReference type="ARBA" id="ARBA00005011"/>
    </source>
</evidence>
<reference evidence="14 15" key="1">
    <citation type="submission" date="2019-06" db="EMBL/GenBank/DDBJ databases">
        <title>Genome Sequence of the Brown Rot Fungal Pathogen Monilinia laxa.</title>
        <authorList>
            <person name="De Miccolis Angelini R.M."/>
            <person name="Landi L."/>
            <person name="Abate D."/>
            <person name="Pollastro S."/>
            <person name="Romanazzi G."/>
            <person name="Faretra F."/>
        </authorList>
    </citation>
    <scope>NUCLEOTIDE SEQUENCE [LARGE SCALE GENOMIC DNA]</scope>
    <source>
        <strain evidence="14 15">Mlax316</strain>
    </source>
</reference>
<feature type="region of interest" description="Disordered" evidence="12">
    <location>
        <begin position="408"/>
        <end position="427"/>
    </location>
</feature>
<dbReference type="PANTHER" id="PTHR42885:SF2">
    <property type="entry name" value="HISTIDINOL-PHOSPHATE AMINOTRANSFERASE"/>
    <property type="match status" value="1"/>
</dbReference>
<sequence length="427" mass="46760">MPSRSDSPFNLQTCARPNILALEPYRCARDDYKDNGHNILLDANENAYGPSLPDNTTSNKSLNFLGLNRYPDPHQHPLKSLLCKLRNTHHHHTELALDPLNLFLGVGSDEAIDALLRCFCTPSVDSILVCPPTYGMYSVSAQINDVALVKVPLLPAPGFGLDVPAILDTLSKPQPKPIKLIYICSPGNPTGSLIPKEQIEQILLHKTWNGIVVVDEAYIDFSPEGSSLAEWVNEWPNLVVLQTLSKAFGLAGVRLGAAFASVEIAALLNNLKAPYNISSPTEAIASQALQEGGLSVMRKYRESIVGQRERLLEELPKIKGVGRFRGGVASNFLLVEILNEDGKPDNEVARKVYESLAENRGVVVRFRGKEHGCLGCVRITVGKEEEVTRFLGEIGSVIKEVWKGEAEQVESPDTEQEKEVAANNVLA</sequence>
<comment type="caution">
    <text evidence="14">The sequence shown here is derived from an EMBL/GenBank/DDBJ whole genome shotgun (WGS) entry which is preliminary data.</text>
</comment>
<evidence type="ECO:0000256" key="6">
    <source>
        <dbReference type="ARBA" id="ARBA00022605"/>
    </source>
</evidence>
<dbReference type="InterPro" id="IPR015424">
    <property type="entry name" value="PyrdxlP-dep_Trfase"/>
</dbReference>
<evidence type="ECO:0000256" key="4">
    <source>
        <dbReference type="ARBA" id="ARBA00012748"/>
    </source>
</evidence>
<evidence type="ECO:0000313" key="14">
    <source>
        <dbReference type="EMBL" id="KAB8301328.1"/>
    </source>
</evidence>
<dbReference type="InterPro" id="IPR001917">
    <property type="entry name" value="Aminotrans_II_pyridoxalP_BS"/>
</dbReference>
<dbReference type="GO" id="GO:0000105">
    <property type="term" value="P:L-histidine biosynthetic process"/>
    <property type="evidence" value="ECO:0007669"/>
    <property type="project" value="UniProtKB-KW"/>
</dbReference>
<dbReference type="Proteomes" id="UP000326757">
    <property type="component" value="Unassembled WGS sequence"/>
</dbReference>
<dbReference type="HAMAP" id="MF_01023">
    <property type="entry name" value="HisC_aminotrans_2"/>
    <property type="match status" value="1"/>
</dbReference>
<accession>A0A5N6KD40</accession>
<keyword evidence="5" id="KW-0032">Aminotransferase</keyword>
<keyword evidence="7" id="KW-0808">Transferase</keyword>
<evidence type="ECO:0000313" key="15">
    <source>
        <dbReference type="Proteomes" id="UP000326757"/>
    </source>
</evidence>
<keyword evidence="15" id="KW-1185">Reference proteome</keyword>
<keyword evidence="6" id="KW-0028">Amino-acid biosynthesis</keyword>
<comment type="catalytic activity">
    <reaction evidence="11">
        <text>L-histidinol phosphate + 2-oxoglutarate = 3-(imidazol-4-yl)-2-oxopropyl phosphate + L-glutamate</text>
        <dbReference type="Rhea" id="RHEA:23744"/>
        <dbReference type="ChEBI" id="CHEBI:16810"/>
        <dbReference type="ChEBI" id="CHEBI:29985"/>
        <dbReference type="ChEBI" id="CHEBI:57766"/>
        <dbReference type="ChEBI" id="CHEBI:57980"/>
        <dbReference type="EC" id="2.6.1.9"/>
    </reaction>
</comment>
<dbReference type="OrthoDB" id="2015537at2759"/>
<dbReference type="InterPro" id="IPR015421">
    <property type="entry name" value="PyrdxlP-dep_Trfase_major"/>
</dbReference>
<comment type="cofactor">
    <cofactor evidence="1">
        <name>pyridoxal 5'-phosphate</name>
        <dbReference type="ChEBI" id="CHEBI:597326"/>
    </cofactor>
</comment>
<dbReference type="InterPro" id="IPR015422">
    <property type="entry name" value="PyrdxlP-dep_Trfase_small"/>
</dbReference>
<dbReference type="SUPFAM" id="SSF53383">
    <property type="entry name" value="PLP-dependent transferases"/>
    <property type="match status" value="1"/>
</dbReference>
<dbReference type="EC" id="2.6.1.9" evidence="4"/>
<dbReference type="GO" id="GO:0004400">
    <property type="term" value="F:histidinol-phosphate transaminase activity"/>
    <property type="evidence" value="ECO:0007669"/>
    <property type="project" value="UniProtKB-EC"/>
</dbReference>
<proteinExistence type="inferred from homology"/>
<evidence type="ECO:0000256" key="1">
    <source>
        <dbReference type="ARBA" id="ARBA00001933"/>
    </source>
</evidence>
<evidence type="ECO:0000256" key="7">
    <source>
        <dbReference type="ARBA" id="ARBA00022679"/>
    </source>
</evidence>
<dbReference type="Gene3D" id="3.90.1150.10">
    <property type="entry name" value="Aspartate Aminotransferase, domain 1"/>
    <property type="match status" value="1"/>
</dbReference>
<dbReference type="PROSITE" id="PS00599">
    <property type="entry name" value="AA_TRANSFER_CLASS_2"/>
    <property type="match status" value="1"/>
</dbReference>
<evidence type="ECO:0000256" key="8">
    <source>
        <dbReference type="ARBA" id="ARBA00022898"/>
    </source>
</evidence>
<protein>
    <recommendedName>
        <fullName evidence="4">histidinol-phosphate transaminase</fullName>
        <ecNumber evidence="4">2.6.1.9</ecNumber>
    </recommendedName>
    <alternativeName>
        <fullName evidence="10">Imidazole acetol-phosphate transaminase</fullName>
    </alternativeName>
</protein>
<dbReference type="InterPro" id="IPR004839">
    <property type="entry name" value="Aminotransferase_I/II_large"/>
</dbReference>
<dbReference type="Pfam" id="PF00155">
    <property type="entry name" value="Aminotran_1_2"/>
    <property type="match status" value="1"/>
</dbReference>
<keyword evidence="8" id="KW-0663">Pyridoxal phosphate</keyword>
<evidence type="ECO:0000256" key="9">
    <source>
        <dbReference type="ARBA" id="ARBA00023102"/>
    </source>
</evidence>
<evidence type="ECO:0000256" key="11">
    <source>
        <dbReference type="ARBA" id="ARBA00047481"/>
    </source>
</evidence>
<keyword evidence="9" id="KW-0368">Histidine biosynthesis</keyword>
<evidence type="ECO:0000256" key="5">
    <source>
        <dbReference type="ARBA" id="ARBA00022576"/>
    </source>
</evidence>
<gene>
    <name evidence="14" type="ORF">EYC80_003209</name>
</gene>
<dbReference type="InterPro" id="IPR005861">
    <property type="entry name" value="HisP_aminotrans"/>
</dbReference>
<evidence type="ECO:0000256" key="3">
    <source>
        <dbReference type="ARBA" id="ARBA00008392"/>
    </source>
</evidence>
<evidence type="ECO:0000256" key="10">
    <source>
        <dbReference type="ARBA" id="ARBA00030262"/>
    </source>
</evidence>
<dbReference type="AlphaFoldDB" id="A0A5N6KD40"/>
<organism evidence="14 15">
    <name type="scientific">Monilinia laxa</name>
    <name type="common">Brown rot fungus</name>
    <name type="synonym">Sclerotinia laxa</name>
    <dbReference type="NCBI Taxonomy" id="61186"/>
    <lineage>
        <taxon>Eukaryota</taxon>
        <taxon>Fungi</taxon>
        <taxon>Dikarya</taxon>
        <taxon>Ascomycota</taxon>
        <taxon>Pezizomycotina</taxon>
        <taxon>Leotiomycetes</taxon>
        <taxon>Helotiales</taxon>
        <taxon>Sclerotiniaceae</taxon>
        <taxon>Monilinia</taxon>
    </lineage>
</organism>
<feature type="domain" description="Aminotransferase class I/classII large" evidence="13">
    <location>
        <begin position="39"/>
        <end position="393"/>
    </location>
</feature>
<dbReference type="CDD" id="cd00609">
    <property type="entry name" value="AAT_like"/>
    <property type="match status" value="1"/>
</dbReference>
<dbReference type="GO" id="GO:0030170">
    <property type="term" value="F:pyridoxal phosphate binding"/>
    <property type="evidence" value="ECO:0007669"/>
    <property type="project" value="InterPro"/>
</dbReference>